<evidence type="ECO:0000313" key="5">
    <source>
        <dbReference type="Proteomes" id="UP000663834"/>
    </source>
</evidence>
<dbReference type="InterPro" id="IPR022703">
    <property type="entry name" value="DUF3533"/>
</dbReference>
<feature type="compositionally biased region" description="Polar residues" evidence="1">
    <location>
        <begin position="821"/>
        <end position="830"/>
    </location>
</feature>
<protein>
    <recommendedName>
        <fullName evidence="3">DUF3533 domain-containing protein</fullName>
    </recommendedName>
</protein>
<dbReference type="PANTHER" id="PTHR34814">
    <property type="entry name" value="NITROSOGUANIDINE RESISTANCE PROTEIN SNG1"/>
    <property type="match status" value="1"/>
</dbReference>
<dbReference type="EMBL" id="CAJNOW010011293">
    <property type="protein sequence ID" value="CAF1596008.1"/>
    <property type="molecule type" value="Genomic_DNA"/>
</dbReference>
<feature type="region of interest" description="Disordered" evidence="1">
    <location>
        <begin position="788"/>
        <end position="830"/>
    </location>
</feature>
<dbReference type="InterPro" id="IPR053001">
    <property type="entry name" value="MNNG_permease-like"/>
</dbReference>
<evidence type="ECO:0000313" key="4">
    <source>
        <dbReference type="EMBL" id="CAF1596008.1"/>
    </source>
</evidence>
<evidence type="ECO:0000259" key="3">
    <source>
        <dbReference type="Pfam" id="PF12051"/>
    </source>
</evidence>
<name>A0A816ABR9_9BILA</name>
<dbReference type="AlphaFoldDB" id="A0A816ABR9"/>
<dbReference type="Pfam" id="PF12051">
    <property type="entry name" value="DUF3533"/>
    <property type="match status" value="1"/>
</dbReference>
<dbReference type="SUPFAM" id="SSF48403">
    <property type="entry name" value="Ankyrin repeat"/>
    <property type="match status" value="1"/>
</dbReference>
<sequence length="830" mass="94853">MLKRQQLTRAQARISTLNSTANFDFAHVWSSRKDIKELRVAFVYQWFIGYVPLWLLIFIMCAFYLGAGHNPSRYTGNIDVDVVDFDGQQAGSFFLDAFRTTPPGNLTLHWRYKYPDDYGNSVSQTQQAVEDGQVWAIVVLLPNTTSIINQSIFALINSTTLVTYPFVNTLPVLVIYDEGRNWLTQNSFVLPPIRAAIAVANNRYANTLRTSIISNLSLTSSSNTNRTLQLQNTLRLRNLLANPFVAKYNNLHPALPFMGQFATTIGYIYFFLVTTIMVGSVIGGVTPFMGKIHYIDIILYRAINGIFQSLMVSLIYSLVVLWLFHITSGRQFMRYWMFNWLCTTLLTIMVAFFVTNFGVISNLFLVATVIIMVSAATMQISLELSPRFFRYGYATPLYQAMNGGRHLLFNSHSRFGINVGVLVIYLDIKVMSFKYERFLIDAIEQFDLRKIIDYVKHGHNIHIKNDIGQNLLIHLLKQQKSQDPLYEAKRLKVFQYLILECKVDVNIVDYYNKNLFNWTTNLNCTREALYLLDTYPGELDILKIDNLGLCSLHYAIEHGNETILHAIVGYFVRYRIRFDVKDSFNNTPEELAAKLGYLTLAKYLSEANRSTMIHSRDSSFLQHRSPFDRLKTTGTFRTKTTLNTKTNMTSLSSYESSAVFVHDSLEIYNWIESKIERAKNLNDWKTVATLRTLTKGLTEKSFHLLPAPTLQIRKISTVPIRSQYLPNRLPSISESTHMLHLLEPQVSSSYRIPFVPICAKPVAPLVLHPGPSRSSMHKMSIASLRRMSSVMSLRKRDSTATQSSLGARRESTSRLSLSRTNKQTKQATVT</sequence>
<feature type="transmembrane region" description="Helical" evidence="2">
    <location>
        <begin position="336"/>
        <end position="354"/>
    </location>
</feature>
<keyword evidence="2" id="KW-1133">Transmembrane helix</keyword>
<feature type="transmembrane region" description="Helical" evidence="2">
    <location>
        <begin position="43"/>
        <end position="65"/>
    </location>
</feature>
<dbReference type="PANTHER" id="PTHR34814:SF2">
    <property type="entry name" value="DUF3533 DOMAIN-CONTAINING PROTEIN"/>
    <property type="match status" value="1"/>
</dbReference>
<organism evidence="4 5">
    <name type="scientific">Rotaria magnacalcarata</name>
    <dbReference type="NCBI Taxonomy" id="392030"/>
    <lineage>
        <taxon>Eukaryota</taxon>
        <taxon>Metazoa</taxon>
        <taxon>Spiralia</taxon>
        <taxon>Gnathifera</taxon>
        <taxon>Rotifera</taxon>
        <taxon>Eurotatoria</taxon>
        <taxon>Bdelloidea</taxon>
        <taxon>Philodinida</taxon>
        <taxon>Philodinidae</taxon>
        <taxon>Rotaria</taxon>
    </lineage>
</organism>
<dbReference type="OrthoDB" id="2140105at2759"/>
<feature type="domain" description="DUF3533" evidence="3">
    <location>
        <begin position="52"/>
        <end position="426"/>
    </location>
</feature>
<reference evidence="4" key="1">
    <citation type="submission" date="2021-02" db="EMBL/GenBank/DDBJ databases">
        <authorList>
            <person name="Nowell W R."/>
        </authorList>
    </citation>
    <scope>NUCLEOTIDE SEQUENCE</scope>
</reference>
<dbReference type="Gene3D" id="1.25.40.20">
    <property type="entry name" value="Ankyrin repeat-containing domain"/>
    <property type="match status" value="1"/>
</dbReference>
<gene>
    <name evidence="4" type="ORF">KQP761_LOCUS21719</name>
</gene>
<dbReference type="Proteomes" id="UP000663834">
    <property type="component" value="Unassembled WGS sequence"/>
</dbReference>
<feature type="transmembrane region" description="Helical" evidence="2">
    <location>
        <begin position="267"/>
        <end position="290"/>
    </location>
</feature>
<feature type="transmembrane region" description="Helical" evidence="2">
    <location>
        <begin position="302"/>
        <end position="324"/>
    </location>
</feature>
<keyword evidence="2" id="KW-0472">Membrane</keyword>
<accession>A0A816ABR9</accession>
<proteinExistence type="predicted"/>
<evidence type="ECO:0000256" key="2">
    <source>
        <dbReference type="SAM" id="Phobius"/>
    </source>
</evidence>
<evidence type="ECO:0000256" key="1">
    <source>
        <dbReference type="SAM" id="MobiDB-lite"/>
    </source>
</evidence>
<dbReference type="GO" id="GO:0016020">
    <property type="term" value="C:membrane"/>
    <property type="evidence" value="ECO:0007669"/>
    <property type="project" value="TreeGrafter"/>
</dbReference>
<keyword evidence="2" id="KW-0812">Transmembrane</keyword>
<dbReference type="InterPro" id="IPR036770">
    <property type="entry name" value="Ankyrin_rpt-contain_sf"/>
</dbReference>
<comment type="caution">
    <text evidence="4">The sequence shown here is derived from an EMBL/GenBank/DDBJ whole genome shotgun (WGS) entry which is preliminary data.</text>
</comment>
<feature type="transmembrane region" description="Helical" evidence="2">
    <location>
        <begin position="360"/>
        <end position="382"/>
    </location>
</feature>